<evidence type="ECO:0000313" key="13">
    <source>
        <dbReference type="EMBL" id="MEQ7846682.1"/>
    </source>
</evidence>
<dbReference type="CDD" id="cd12922">
    <property type="entry name" value="VKOR_5"/>
    <property type="match status" value="1"/>
</dbReference>
<evidence type="ECO:0000256" key="7">
    <source>
        <dbReference type="ARBA" id="ARBA00023136"/>
    </source>
</evidence>
<keyword evidence="14" id="KW-1185">Reference proteome</keyword>
<evidence type="ECO:0000256" key="8">
    <source>
        <dbReference type="ARBA" id="ARBA00023157"/>
    </source>
</evidence>
<evidence type="ECO:0000256" key="3">
    <source>
        <dbReference type="ARBA" id="ARBA00022692"/>
    </source>
</evidence>
<keyword evidence="5 11" id="KW-1133">Transmembrane helix</keyword>
<evidence type="ECO:0000256" key="11">
    <source>
        <dbReference type="SAM" id="Phobius"/>
    </source>
</evidence>
<keyword evidence="4" id="KW-0874">Quinone</keyword>
<feature type="region of interest" description="Disordered" evidence="10">
    <location>
        <begin position="1"/>
        <end position="35"/>
    </location>
</feature>
<keyword evidence="6" id="KW-0560">Oxidoreductase</keyword>
<evidence type="ECO:0000313" key="14">
    <source>
        <dbReference type="Proteomes" id="UP001482520"/>
    </source>
</evidence>
<dbReference type="InterPro" id="IPR038354">
    <property type="entry name" value="VKOR_sf"/>
</dbReference>
<evidence type="ECO:0000256" key="6">
    <source>
        <dbReference type="ARBA" id="ARBA00023002"/>
    </source>
</evidence>
<dbReference type="SMART" id="SM00756">
    <property type="entry name" value="VKc"/>
    <property type="match status" value="1"/>
</dbReference>
<dbReference type="Pfam" id="PF07884">
    <property type="entry name" value="VKOR"/>
    <property type="match status" value="1"/>
</dbReference>
<feature type="compositionally biased region" description="Basic and acidic residues" evidence="10">
    <location>
        <begin position="17"/>
        <end position="30"/>
    </location>
</feature>
<feature type="domain" description="Vitamin K epoxide reductase" evidence="12">
    <location>
        <begin position="43"/>
        <end position="184"/>
    </location>
</feature>
<dbReference type="RefSeq" id="WP_349804000.1">
    <property type="nucleotide sequence ID" value="NZ_JBEGDP010000003.1"/>
</dbReference>
<feature type="transmembrane region" description="Helical" evidence="11">
    <location>
        <begin position="132"/>
        <end position="152"/>
    </location>
</feature>
<evidence type="ECO:0000256" key="4">
    <source>
        <dbReference type="ARBA" id="ARBA00022719"/>
    </source>
</evidence>
<keyword evidence="9" id="KW-0676">Redox-active center</keyword>
<keyword evidence="8" id="KW-1015">Disulfide bond</keyword>
<evidence type="ECO:0000259" key="12">
    <source>
        <dbReference type="SMART" id="SM00756"/>
    </source>
</evidence>
<feature type="transmembrane region" description="Helical" evidence="11">
    <location>
        <begin position="202"/>
        <end position="227"/>
    </location>
</feature>
<comment type="similarity">
    <text evidence="2">Belongs to the VKOR family.</text>
</comment>
<protein>
    <submittedName>
        <fullName evidence="13">Vitamin K epoxide reductase family protein</fullName>
    </submittedName>
</protein>
<accession>A0ABV1NW16</accession>
<comment type="subcellular location">
    <subcellularLocation>
        <location evidence="1">Membrane</location>
        <topology evidence="1">Multi-pass membrane protein</topology>
    </subcellularLocation>
</comment>
<feature type="transmembrane region" description="Helical" evidence="11">
    <location>
        <begin position="107"/>
        <end position="125"/>
    </location>
</feature>
<dbReference type="InterPro" id="IPR041714">
    <property type="entry name" value="VKOR_Actinobacteria"/>
</dbReference>
<evidence type="ECO:0000256" key="5">
    <source>
        <dbReference type="ARBA" id="ARBA00022989"/>
    </source>
</evidence>
<feature type="transmembrane region" description="Helical" evidence="11">
    <location>
        <begin position="45"/>
        <end position="65"/>
    </location>
</feature>
<organism evidence="13 14">
    <name type="scientific">Nocardioides kribbensis</name>
    <dbReference type="NCBI Taxonomy" id="305517"/>
    <lineage>
        <taxon>Bacteria</taxon>
        <taxon>Bacillati</taxon>
        <taxon>Actinomycetota</taxon>
        <taxon>Actinomycetes</taxon>
        <taxon>Propionibacteriales</taxon>
        <taxon>Nocardioidaceae</taxon>
        <taxon>Nocardioides</taxon>
    </lineage>
</organism>
<evidence type="ECO:0000256" key="9">
    <source>
        <dbReference type="ARBA" id="ARBA00023284"/>
    </source>
</evidence>
<gene>
    <name evidence="13" type="ORF">V6R90_05270</name>
</gene>
<sequence>MSQRAEVVDPQGSVPPDHLHGPHHDPDHDGGAAAGGGGAAYADRALGWLLLLGGLVGGLAAFTLAVEKIKLLTDPSYVPSCSINPVLSCGSVMATDQASLLGFPNPLIGIAAFPVLVVTGALVLARVRLPRWWWLGLQAGATVGLVFVAWLIDQSLYSIGALCPYCMVVWSVVVPVFWYVMLRNLSSGVLGERARDSSLTALLRDAHALVLLLALVVVVGLIGVRFWDYWSTLL</sequence>
<name>A0ABV1NW16_9ACTN</name>
<proteinExistence type="inferred from homology"/>
<dbReference type="Proteomes" id="UP001482520">
    <property type="component" value="Unassembled WGS sequence"/>
</dbReference>
<evidence type="ECO:0000256" key="10">
    <source>
        <dbReference type="SAM" id="MobiDB-lite"/>
    </source>
</evidence>
<reference evidence="13 14" key="1">
    <citation type="submission" date="2024-02" db="EMBL/GenBank/DDBJ databases">
        <title>Full genome sequence of Nocardioides kribbensis.</title>
        <authorList>
            <person name="Poletto B.L."/>
            <person name="Silva G."/>
            <person name="Galante D."/>
            <person name="Campos K.R."/>
            <person name="Santos M.B.N."/>
            <person name="Sacchi C.T."/>
        </authorList>
    </citation>
    <scope>NUCLEOTIDE SEQUENCE [LARGE SCALE GENOMIC DNA]</scope>
    <source>
        <strain evidence="13 14">O4R</strain>
    </source>
</reference>
<dbReference type="InterPro" id="IPR012932">
    <property type="entry name" value="VKOR"/>
</dbReference>
<dbReference type="EMBL" id="JBEGDP010000003">
    <property type="protein sequence ID" value="MEQ7846682.1"/>
    <property type="molecule type" value="Genomic_DNA"/>
</dbReference>
<keyword evidence="3 11" id="KW-0812">Transmembrane</keyword>
<evidence type="ECO:0000256" key="1">
    <source>
        <dbReference type="ARBA" id="ARBA00004141"/>
    </source>
</evidence>
<comment type="caution">
    <text evidence="13">The sequence shown here is derived from an EMBL/GenBank/DDBJ whole genome shotgun (WGS) entry which is preliminary data.</text>
</comment>
<feature type="transmembrane region" description="Helical" evidence="11">
    <location>
        <begin position="158"/>
        <end position="181"/>
    </location>
</feature>
<dbReference type="Gene3D" id="1.20.1440.130">
    <property type="entry name" value="VKOR domain"/>
    <property type="match status" value="1"/>
</dbReference>
<evidence type="ECO:0000256" key="2">
    <source>
        <dbReference type="ARBA" id="ARBA00006214"/>
    </source>
</evidence>
<keyword evidence="7 11" id="KW-0472">Membrane</keyword>